<proteinExistence type="predicted"/>
<keyword evidence="4" id="KW-1185">Reference proteome</keyword>
<dbReference type="AlphaFoldDB" id="A0A6A7C9K5"/>
<evidence type="ECO:0008006" key="5">
    <source>
        <dbReference type="Google" id="ProtNLM"/>
    </source>
</evidence>
<feature type="compositionally biased region" description="Polar residues" evidence="2">
    <location>
        <begin position="407"/>
        <end position="418"/>
    </location>
</feature>
<evidence type="ECO:0000313" key="3">
    <source>
        <dbReference type="EMBL" id="KAF2864073.1"/>
    </source>
</evidence>
<feature type="coiled-coil region" evidence="1">
    <location>
        <begin position="147"/>
        <end position="191"/>
    </location>
</feature>
<feature type="region of interest" description="Disordered" evidence="2">
    <location>
        <begin position="282"/>
        <end position="341"/>
    </location>
</feature>
<evidence type="ECO:0000313" key="4">
    <source>
        <dbReference type="Proteomes" id="UP000799421"/>
    </source>
</evidence>
<gene>
    <name evidence="3" type="ORF">K470DRAFT_51595</name>
</gene>
<accession>A0A6A7C9K5</accession>
<name>A0A6A7C9K5_9PEZI</name>
<dbReference type="OrthoDB" id="5410764at2759"/>
<feature type="compositionally biased region" description="Basic and acidic residues" evidence="2">
    <location>
        <begin position="378"/>
        <end position="392"/>
    </location>
</feature>
<protein>
    <recommendedName>
        <fullName evidence="5">RING-type domain-containing protein</fullName>
    </recommendedName>
</protein>
<dbReference type="Proteomes" id="UP000799421">
    <property type="component" value="Unassembled WGS sequence"/>
</dbReference>
<keyword evidence="1" id="KW-0175">Coiled coil</keyword>
<dbReference type="EMBL" id="MU005958">
    <property type="protein sequence ID" value="KAF2864073.1"/>
    <property type="molecule type" value="Genomic_DNA"/>
</dbReference>
<feature type="compositionally biased region" description="Basic and acidic residues" evidence="2">
    <location>
        <begin position="329"/>
        <end position="338"/>
    </location>
</feature>
<feature type="compositionally biased region" description="Polar residues" evidence="2">
    <location>
        <begin position="431"/>
        <end position="448"/>
    </location>
</feature>
<feature type="region of interest" description="Disordered" evidence="2">
    <location>
        <begin position="378"/>
        <end position="456"/>
    </location>
</feature>
<organism evidence="3 4">
    <name type="scientific">Piedraia hortae CBS 480.64</name>
    <dbReference type="NCBI Taxonomy" id="1314780"/>
    <lineage>
        <taxon>Eukaryota</taxon>
        <taxon>Fungi</taxon>
        <taxon>Dikarya</taxon>
        <taxon>Ascomycota</taxon>
        <taxon>Pezizomycotina</taxon>
        <taxon>Dothideomycetes</taxon>
        <taxon>Dothideomycetidae</taxon>
        <taxon>Capnodiales</taxon>
        <taxon>Piedraiaceae</taxon>
        <taxon>Piedraia</taxon>
    </lineage>
</organism>
<sequence>MTTPNGSGPDPSLGAVLFSCGICLATLSEEGEESVGRLWITECAHITCNKHLPGGAAPSYRRGVLPTAPCPHCVEEKGDDGEKELHEIRGLGDGEFDDSIPALWMACPPQALDGSTPEMEALRFQYLTLYRYACRASKYLRSAERGKVEMEAAYIEKMEQCRNLESEVMELRARESEIKGKQEQLEKWEARKPVIHHYLRVVKEMASDIEEMRSQLKWLGYEVPKRNYEYRPEQAEEELSRPFHKRKLDEYAEGDERLVREPMPPPVRSRISLAPYRGNMVAPREASPMPPASASPSLLDIGPPGEEGRQPWQTRQPVYGPRNQAPKPRPIEGRHDEQSPTNAWNLLNRRDSVATPVLQSQTRPTSVISPFFRAQDDKRQLYRDSDSSEVHRPRNHNTFRGRLTMPLVQQSTGQQNEPMLSRHTHVRKSSPQRPHQPSGESRLFPSNASRRRQGHF</sequence>
<reference evidence="3" key="1">
    <citation type="journal article" date="2020" name="Stud. Mycol.">
        <title>101 Dothideomycetes genomes: a test case for predicting lifestyles and emergence of pathogens.</title>
        <authorList>
            <person name="Haridas S."/>
            <person name="Albert R."/>
            <person name="Binder M."/>
            <person name="Bloem J."/>
            <person name="Labutti K."/>
            <person name="Salamov A."/>
            <person name="Andreopoulos B."/>
            <person name="Baker S."/>
            <person name="Barry K."/>
            <person name="Bills G."/>
            <person name="Bluhm B."/>
            <person name="Cannon C."/>
            <person name="Castanera R."/>
            <person name="Culley D."/>
            <person name="Daum C."/>
            <person name="Ezra D."/>
            <person name="Gonzalez J."/>
            <person name="Henrissat B."/>
            <person name="Kuo A."/>
            <person name="Liang C."/>
            <person name="Lipzen A."/>
            <person name="Lutzoni F."/>
            <person name="Magnuson J."/>
            <person name="Mondo S."/>
            <person name="Nolan M."/>
            <person name="Ohm R."/>
            <person name="Pangilinan J."/>
            <person name="Park H.-J."/>
            <person name="Ramirez L."/>
            <person name="Alfaro M."/>
            <person name="Sun H."/>
            <person name="Tritt A."/>
            <person name="Yoshinaga Y."/>
            <person name="Zwiers L.-H."/>
            <person name="Turgeon B."/>
            <person name="Goodwin S."/>
            <person name="Spatafora J."/>
            <person name="Crous P."/>
            <person name="Grigoriev I."/>
        </authorList>
    </citation>
    <scope>NUCLEOTIDE SEQUENCE</scope>
    <source>
        <strain evidence="3">CBS 480.64</strain>
    </source>
</reference>
<evidence type="ECO:0000256" key="1">
    <source>
        <dbReference type="SAM" id="Coils"/>
    </source>
</evidence>
<evidence type="ECO:0000256" key="2">
    <source>
        <dbReference type="SAM" id="MobiDB-lite"/>
    </source>
</evidence>